<dbReference type="OrthoDB" id="773014at2"/>
<dbReference type="AlphaFoldDB" id="A0A1H9K901"/>
<keyword evidence="1" id="KW-0472">Membrane</keyword>
<reference evidence="2 3" key="1">
    <citation type="submission" date="2016-10" db="EMBL/GenBank/DDBJ databases">
        <authorList>
            <person name="de Groot N.N."/>
        </authorList>
    </citation>
    <scope>NUCLEOTIDE SEQUENCE [LARGE SCALE GENOMIC DNA]</scope>
    <source>
        <strain evidence="2 3">DSM 18610</strain>
    </source>
</reference>
<dbReference type="RefSeq" id="WP_090881116.1">
    <property type="nucleotide sequence ID" value="NZ_FOGG01000002.1"/>
</dbReference>
<evidence type="ECO:0000313" key="3">
    <source>
        <dbReference type="Proteomes" id="UP000199572"/>
    </source>
</evidence>
<sequence length="66" mass="7750">MRKFLAVICSLLTLFAIRETVYIYTTVDQDVASQRSMLILTALSITIPLFILSFWLWIPKRKQQDE</sequence>
<evidence type="ECO:0000313" key="2">
    <source>
        <dbReference type="EMBL" id="SEQ95393.1"/>
    </source>
</evidence>
<keyword evidence="3" id="KW-1185">Reference proteome</keyword>
<name>A0A1H9K901_9SPHI</name>
<keyword evidence="1" id="KW-0812">Transmembrane</keyword>
<dbReference type="Proteomes" id="UP000199572">
    <property type="component" value="Unassembled WGS sequence"/>
</dbReference>
<feature type="transmembrane region" description="Helical" evidence="1">
    <location>
        <begin position="36"/>
        <end position="58"/>
    </location>
</feature>
<proteinExistence type="predicted"/>
<protein>
    <submittedName>
        <fullName evidence="2">Uncharacterized protein</fullName>
    </submittedName>
</protein>
<evidence type="ECO:0000256" key="1">
    <source>
        <dbReference type="SAM" id="Phobius"/>
    </source>
</evidence>
<dbReference type="EMBL" id="FOGG01000002">
    <property type="protein sequence ID" value="SEQ95393.1"/>
    <property type="molecule type" value="Genomic_DNA"/>
</dbReference>
<organism evidence="2 3">
    <name type="scientific">Pedobacter rhizosphaerae</name>
    <dbReference type="NCBI Taxonomy" id="390241"/>
    <lineage>
        <taxon>Bacteria</taxon>
        <taxon>Pseudomonadati</taxon>
        <taxon>Bacteroidota</taxon>
        <taxon>Sphingobacteriia</taxon>
        <taxon>Sphingobacteriales</taxon>
        <taxon>Sphingobacteriaceae</taxon>
        <taxon>Pedobacter</taxon>
    </lineage>
</organism>
<accession>A0A1H9K901</accession>
<keyword evidence="1" id="KW-1133">Transmembrane helix</keyword>
<gene>
    <name evidence="2" type="ORF">SAMN04488023_102263</name>
</gene>